<evidence type="ECO:0000313" key="2">
    <source>
        <dbReference type="Ensembl" id="ENSLACP00000002389.1"/>
    </source>
</evidence>
<evidence type="ECO:0000256" key="1">
    <source>
        <dbReference type="SAM" id="Coils"/>
    </source>
</evidence>
<dbReference type="EMBL" id="AFYH01235876">
    <property type="status" value="NOT_ANNOTATED_CDS"/>
    <property type="molecule type" value="Genomic_DNA"/>
</dbReference>
<keyword evidence="3" id="KW-1185">Reference proteome</keyword>
<dbReference type="Gene3D" id="3.30.70.1820">
    <property type="entry name" value="L1 transposable element, RRM domain"/>
    <property type="match status" value="1"/>
</dbReference>
<accession>H2ZYB8</accession>
<dbReference type="Ensembl" id="ENSLACT00000002409.1">
    <property type="protein sequence ID" value="ENSLACP00000002389.1"/>
    <property type="gene ID" value="ENSLACG00000002135.1"/>
</dbReference>
<proteinExistence type="predicted"/>
<feature type="coiled-coil region" evidence="1">
    <location>
        <begin position="30"/>
        <end position="57"/>
    </location>
</feature>
<dbReference type="InParanoid" id="H2ZYB8"/>
<dbReference type="Proteomes" id="UP000008672">
    <property type="component" value="Unassembled WGS sequence"/>
</dbReference>
<dbReference type="GeneTree" id="ENSGT00940000164075"/>
<evidence type="ECO:0000313" key="3">
    <source>
        <dbReference type="Proteomes" id="UP000008672"/>
    </source>
</evidence>
<dbReference type="STRING" id="7897.ENSLACP00000002389"/>
<dbReference type="OMA" id="YHDKETI"/>
<reference evidence="2" key="3">
    <citation type="submission" date="2025-09" db="UniProtKB">
        <authorList>
            <consortium name="Ensembl"/>
        </authorList>
    </citation>
    <scope>IDENTIFICATION</scope>
</reference>
<reference evidence="3" key="1">
    <citation type="submission" date="2011-08" db="EMBL/GenBank/DDBJ databases">
        <title>The draft genome of Latimeria chalumnae.</title>
        <authorList>
            <person name="Di Palma F."/>
            <person name="Alfoldi J."/>
            <person name="Johnson J."/>
            <person name="Berlin A."/>
            <person name="Gnerre S."/>
            <person name="Jaffe D."/>
            <person name="MacCallum I."/>
            <person name="Young S."/>
            <person name="Walker B.J."/>
            <person name="Lander E."/>
            <person name="Lindblad-Toh K."/>
        </authorList>
    </citation>
    <scope>NUCLEOTIDE SEQUENCE [LARGE SCALE GENOMIC DNA]</scope>
    <source>
        <strain evidence="3">Wild caught</strain>
    </source>
</reference>
<dbReference type="AlphaFoldDB" id="H2ZYB8"/>
<dbReference type="HOGENOM" id="CLU_062834_2_2_1"/>
<evidence type="ECO:0008006" key="4">
    <source>
        <dbReference type="Google" id="ProtNLM"/>
    </source>
</evidence>
<dbReference type="PANTHER" id="PTHR11505">
    <property type="entry name" value="L1 TRANSPOSABLE ELEMENT-RELATED"/>
    <property type="match status" value="1"/>
</dbReference>
<organism evidence="2 3">
    <name type="scientific">Latimeria chalumnae</name>
    <name type="common">Coelacanth</name>
    <dbReference type="NCBI Taxonomy" id="7897"/>
    <lineage>
        <taxon>Eukaryota</taxon>
        <taxon>Metazoa</taxon>
        <taxon>Chordata</taxon>
        <taxon>Craniata</taxon>
        <taxon>Vertebrata</taxon>
        <taxon>Euteleostomi</taxon>
        <taxon>Coelacanthiformes</taxon>
        <taxon>Coelacanthidae</taxon>
        <taxon>Latimeria</taxon>
    </lineage>
</organism>
<dbReference type="eggNOG" id="ENOG502SRQ0">
    <property type="taxonomic scope" value="Eukaryota"/>
</dbReference>
<dbReference type="InterPro" id="IPR004244">
    <property type="entry name" value="Transposase_22"/>
</dbReference>
<reference evidence="2" key="2">
    <citation type="submission" date="2025-08" db="UniProtKB">
        <authorList>
            <consortium name="Ensembl"/>
        </authorList>
    </citation>
    <scope>IDENTIFICATION</scope>
</reference>
<name>H2ZYB8_LATCH</name>
<sequence length="224" mass="26138">SISNMDKKMEAFTKCLDEVERHLGDTEDSVHTIETSVRQLQETIVKLQDKADDLENHSCRCNLHLVGLPEGEEGKDPVSFLENWLPTFLNLPDLPENLEIERAHRTFLPKTRNADRPCMLLFKLLRYHDKETILRQAHKLGPLTFKNKPIYLFPDMSTDLFQKRKSFSDVKRLCKDLAILFALFFPARLRIDFQGQIDVFRCRRDDVSLFLPPPPLLDMLETDI</sequence>
<protein>
    <recommendedName>
        <fullName evidence="4">L1 transposable element RRM domain-containing protein</fullName>
    </recommendedName>
</protein>
<keyword evidence="1" id="KW-0175">Coiled coil</keyword>